<dbReference type="Proteomes" id="UP000815325">
    <property type="component" value="Unassembled WGS sequence"/>
</dbReference>
<feature type="non-terminal residue" evidence="1">
    <location>
        <position position="1"/>
    </location>
</feature>
<dbReference type="EMBL" id="MU070104">
    <property type="protein sequence ID" value="KAF5829884.1"/>
    <property type="molecule type" value="Genomic_DNA"/>
</dbReference>
<evidence type="ECO:0000313" key="2">
    <source>
        <dbReference type="Proteomes" id="UP000815325"/>
    </source>
</evidence>
<gene>
    <name evidence="1" type="ORF">DUNSADRAFT_15347</name>
</gene>
<sequence>GLDEASDPMDSLQHVSFYLFVLQQLMWPASIQMAFPETSSHDAGAAVAGAPSDVPVMIKGQQAIEATKAIFR</sequence>
<reference evidence="1" key="1">
    <citation type="submission" date="2017-08" db="EMBL/GenBank/DDBJ databases">
        <authorList>
            <person name="Polle J.E."/>
            <person name="Barry K."/>
            <person name="Cushman J."/>
            <person name="Schmutz J."/>
            <person name="Tran D."/>
            <person name="Hathwaick L.T."/>
            <person name="Yim W.C."/>
            <person name="Jenkins J."/>
            <person name="Mckie-Krisberg Z.M."/>
            <person name="Prochnik S."/>
            <person name="Lindquist E."/>
            <person name="Dockter R.B."/>
            <person name="Adam C."/>
            <person name="Molina H."/>
            <person name="Bunkerborg J."/>
            <person name="Jin E."/>
            <person name="Buchheim M."/>
            <person name="Magnuson J."/>
        </authorList>
    </citation>
    <scope>NUCLEOTIDE SEQUENCE</scope>
    <source>
        <strain evidence="1">CCAP 19/18</strain>
    </source>
</reference>
<proteinExistence type="predicted"/>
<evidence type="ECO:0000313" key="1">
    <source>
        <dbReference type="EMBL" id="KAF5829884.1"/>
    </source>
</evidence>
<protein>
    <submittedName>
        <fullName evidence="1">Uncharacterized protein</fullName>
    </submittedName>
</protein>
<accession>A0ABQ7G5P8</accession>
<comment type="caution">
    <text evidence="1">The sequence shown here is derived from an EMBL/GenBank/DDBJ whole genome shotgun (WGS) entry which is preliminary data.</text>
</comment>
<organism evidence="1 2">
    <name type="scientific">Dunaliella salina</name>
    <name type="common">Green alga</name>
    <name type="synonym">Protococcus salinus</name>
    <dbReference type="NCBI Taxonomy" id="3046"/>
    <lineage>
        <taxon>Eukaryota</taxon>
        <taxon>Viridiplantae</taxon>
        <taxon>Chlorophyta</taxon>
        <taxon>core chlorophytes</taxon>
        <taxon>Chlorophyceae</taxon>
        <taxon>CS clade</taxon>
        <taxon>Chlamydomonadales</taxon>
        <taxon>Dunaliellaceae</taxon>
        <taxon>Dunaliella</taxon>
    </lineage>
</organism>
<keyword evidence="2" id="KW-1185">Reference proteome</keyword>
<name>A0ABQ7G5P8_DUNSA</name>